<gene>
    <name evidence="9" type="ORF">BDZ90DRAFT_254121</name>
</gene>
<feature type="binding site" evidence="5">
    <location>
        <position position="310"/>
    </location>
    <ligand>
        <name>a divalent metal cation</name>
        <dbReference type="ChEBI" id="CHEBI:60240"/>
        <label>2</label>
        <note>catalytic</note>
    </ligand>
</feature>
<keyword evidence="3 5" id="KW-0479">Metal-binding</keyword>
<keyword evidence="4 5" id="KW-0378">Hydrolase</keyword>
<proteinExistence type="inferred from homology"/>
<comment type="cofactor">
    <cofactor evidence="5">
        <name>Co(2+)</name>
        <dbReference type="ChEBI" id="CHEBI:48828"/>
    </cofactor>
    <cofactor evidence="5">
        <name>Zn(2+)</name>
        <dbReference type="ChEBI" id="CHEBI:29105"/>
    </cofactor>
    <cofactor evidence="5">
        <name>Mn(2+)</name>
        <dbReference type="ChEBI" id="CHEBI:29035"/>
    </cofactor>
    <cofactor evidence="5">
        <name>Fe(2+)</name>
        <dbReference type="ChEBI" id="CHEBI:29033"/>
    </cofactor>
    <text evidence="5">Binds 2 divalent metal cations per subunit. Has a high-affinity and a low affinity metal-binding site. The true nature of the physiological cofactor is under debate. The enzyme is active with cobalt, zinc, manganese or divalent iron ions. Most likely, methionine aminopeptidases function as mononuclear Fe(2+)-metalloproteases under physiological conditions, and the catalytically relevant metal-binding site has been assigned to the histidine-containing high-affinity site.</text>
</comment>
<dbReference type="AlphaFoldDB" id="A0A316UQK2"/>
<comment type="catalytic activity">
    <reaction evidence="5 6">
        <text>Release of N-terminal amino acids, preferentially methionine, from peptides and arylamides.</text>
        <dbReference type="EC" id="3.4.11.18"/>
    </reaction>
</comment>
<evidence type="ECO:0000256" key="1">
    <source>
        <dbReference type="ARBA" id="ARBA00022438"/>
    </source>
</evidence>
<dbReference type="GO" id="GO:0006508">
    <property type="term" value="P:proteolysis"/>
    <property type="evidence" value="ECO:0007669"/>
    <property type="project" value="UniProtKB-KW"/>
</dbReference>
<dbReference type="PANTHER" id="PTHR43330:SF7">
    <property type="entry name" value="METHIONINE AMINOPEPTIDASE 1"/>
    <property type="match status" value="1"/>
</dbReference>
<evidence type="ECO:0000313" key="9">
    <source>
        <dbReference type="EMBL" id="PWN26143.1"/>
    </source>
</evidence>
<feature type="binding site" evidence="5">
    <location>
        <position position="210"/>
    </location>
    <ligand>
        <name>a divalent metal cation</name>
        <dbReference type="ChEBI" id="CHEBI:60240"/>
        <label>2</label>
        <note>catalytic</note>
    </ligand>
</feature>
<feature type="binding site" evidence="5">
    <location>
        <position position="345"/>
    </location>
    <ligand>
        <name>a divalent metal cation</name>
        <dbReference type="ChEBI" id="CHEBI:60240"/>
        <label>2</label>
        <note>catalytic</note>
    </ligand>
</feature>
<feature type="binding site" evidence="5">
    <location>
        <position position="199"/>
    </location>
    <ligand>
        <name>a divalent metal cation</name>
        <dbReference type="ChEBI" id="CHEBI:60240"/>
        <label>1</label>
    </ligand>
</feature>
<dbReference type="RefSeq" id="XP_025360755.1">
    <property type="nucleotide sequence ID" value="XM_025507817.1"/>
</dbReference>
<evidence type="ECO:0000256" key="5">
    <source>
        <dbReference type="HAMAP-Rule" id="MF_03174"/>
    </source>
</evidence>
<dbReference type="EC" id="3.4.11.18" evidence="6"/>
<evidence type="ECO:0000256" key="6">
    <source>
        <dbReference type="RuleBase" id="RU003653"/>
    </source>
</evidence>
<dbReference type="GO" id="GO:0004239">
    <property type="term" value="F:initiator methionyl aminopeptidase activity"/>
    <property type="evidence" value="ECO:0007669"/>
    <property type="project" value="UniProtKB-UniRule"/>
</dbReference>
<protein>
    <recommendedName>
        <fullName evidence="6">Methionine aminopeptidase</fullName>
        <ecNumber evidence="6">3.4.11.18</ecNumber>
    </recommendedName>
</protein>
<dbReference type="GeneID" id="37029640"/>
<evidence type="ECO:0000256" key="3">
    <source>
        <dbReference type="ARBA" id="ARBA00022723"/>
    </source>
</evidence>
<accession>A0A316UQK2</accession>
<feature type="binding site" evidence="5">
    <location>
        <position position="182"/>
    </location>
    <ligand>
        <name>substrate</name>
    </ligand>
</feature>
<dbReference type="InterPro" id="IPR001714">
    <property type="entry name" value="Pept_M24_MAP"/>
</dbReference>
<dbReference type="GO" id="GO:0046872">
    <property type="term" value="F:metal ion binding"/>
    <property type="evidence" value="ECO:0007669"/>
    <property type="project" value="UniProtKB-UniRule"/>
</dbReference>
<feature type="compositionally biased region" description="Low complexity" evidence="7">
    <location>
        <begin position="28"/>
        <end position="49"/>
    </location>
</feature>
<comment type="similarity">
    <text evidence="5">Belongs to the peptidase M24A family. Methionine aminopeptidase type 1 subfamily.</text>
</comment>
<feature type="binding site" evidence="5">
    <location>
        <position position="210"/>
    </location>
    <ligand>
        <name>a divalent metal cation</name>
        <dbReference type="ChEBI" id="CHEBI:60240"/>
        <label>1</label>
    </ligand>
</feature>
<dbReference type="EMBL" id="KZ819672">
    <property type="protein sequence ID" value="PWN26143.1"/>
    <property type="molecule type" value="Genomic_DNA"/>
</dbReference>
<dbReference type="GO" id="GO:0005829">
    <property type="term" value="C:cytosol"/>
    <property type="evidence" value="ECO:0007669"/>
    <property type="project" value="TreeGrafter"/>
</dbReference>
<feature type="region of interest" description="Disordered" evidence="7">
    <location>
        <begin position="1"/>
        <end position="54"/>
    </location>
</feature>
<dbReference type="HAMAP" id="MF_01974">
    <property type="entry name" value="MetAP_1"/>
    <property type="match status" value="1"/>
</dbReference>
<evidence type="ECO:0000259" key="8">
    <source>
        <dbReference type="Pfam" id="PF00557"/>
    </source>
</evidence>
<evidence type="ECO:0000256" key="4">
    <source>
        <dbReference type="ARBA" id="ARBA00022801"/>
    </source>
</evidence>
<feature type="domain" description="Peptidase M24" evidence="8">
    <location>
        <begin position="117"/>
        <end position="334"/>
    </location>
</feature>
<evidence type="ECO:0000256" key="7">
    <source>
        <dbReference type="SAM" id="MobiDB-lite"/>
    </source>
</evidence>
<feature type="binding site" evidence="5">
    <location>
        <position position="284"/>
    </location>
    <ligand>
        <name>substrate</name>
    </ligand>
</feature>
<keyword evidence="1 5" id="KW-0031">Aminopeptidase</keyword>
<dbReference type="PRINTS" id="PR00599">
    <property type="entry name" value="MAPEPTIDASE"/>
</dbReference>
<name>A0A316UQK2_9BASI</name>
<keyword evidence="2 5" id="KW-0645">Protease</keyword>
<comment type="function">
    <text evidence="6">Cotranslationally removes the N-terminal methionine from nascent proteins. The N-terminal methionine is often cleaved when the second residue in the primary sequence is small and uncharged (Met-Ala-, Cys, Gly, Pro, Ser, Thr, or Val).</text>
</comment>
<dbReference type="InterPro" id="IPR036005">
    <property type="entry name" value="Creatinase/aminopeptidase-like"/>
</dbReference>
<feature type="binding site" evidence="5">
    <location>
        <position position="277"/>
    </location>
    <ligand>
        <name>a divalent metal cation</name>
        <dbReference type="ChEBI" id="CHEBI:60240"/>
        <label>2</label>
        <note>catalytic</note>
    </ligand>
</feature>
<feature type="region of interest" description="Disordered" evidence="7">
    <location>
        <begin position="387"/>
        <end position="412"/>
    </location>
</feature>
<dbReference type="InterPro" id="IPR000994">
    <property type="entry name" value="Pept_M24"/>
</dbReference>
<dbReference type="InterPro" id="IPR002467">
    <property type="entry name" value="Pept_M24A_MAP1"/>
</dbReference>
<keyword evidence="10" id="KW-1185">Reference proteome</keyword>
<dbReference type="Gene3D" id="3.90.230.10">
    <property type="entry name" value="Creatinase/methionine aminopeptidase superfamily"/>
    <property type="match status" value="1"/>
</dbReference>
<reference evidence="9 10" key="1">
    <citation type="journal article" date="2018" name="Mol. Biol. Evol.">
        <title>Broad Genomic Sampling Reveals a Smut Pathogenic Ancestry of the Fungal Clade Ustilaginomycotina.</title>
        <authorList>
            <person name="Kijpornyongpan T."/>
            <person name="Mondo S.J."/>
            <person name="Barry K."/>
            <person name="Sandor L."/>
            <person name="Lee J."/>
            <person name="Lipzen A."/>
            <person name="Pangilinan J."/>
            <person name="LaButti K."/>
            <person name="Hainaut M."/>
            <person name="Henrissat B."/>
            <person name="Grigoriev I.V."/>
            <person name="Spatafora J.W."/>
            <person name="Aime M.C."/>
        </authorList>
    </citation>
    <scope>NUCLEOTIDE SEQUENCE [LARGE SCALE GENOMIC DNA]</scope>
    <source>
        <strain evidence="9 10">MCA 5214</strain>
    </source>
</reference>
<organism evidence="9 10">
    <name type="scientific">Jaminaea rosea</name>
    <dbReference type="NCBI Taxonomy" id="1569628"/>
    <lineage>
        <taxon>Eukaryota</taxon>
        <taxon>Fungi</taxon>
        <taxon>Dikarya</taxon>
        <taxon>Basidiomycota</taxon>
        <taxon>Ustilaginomycotina</taxon>
        <taxon>Exobasidiomycetes</taxon>
        <taxon>Microstromatales</taxon>
        <taxon>Microstromatales incertae sedis</taxon>
        <taxon>Jaminaea</taxon>
    </lineage>
</organism>
<dbReference type="NCBIfam" id="TIGR00500">
    <property type="entry name" value="met_pdase_I"/>
    <property type="match status" value="1"/>
</dbReference>
<dbReference type="Proteomes" id="UP000245884">
    <property type="component" value="Unassembled WGS sequence"/>
</dbReference>
<dbReference type="SUPFAM" id="SSF55920">
    <property type="entry name" value="Creatinase/aminopeptidase"/>
    <property type="match status" value="1"/>
</dbReference>
<dbReference type="CDD" id="cd01086">
    <property type="entry name" value="MetAP1"/>
    <property type="match status" value="1"/>
</dbReference>
<feature type="binding site" evidence="5">
    <location>
        <position position="345"/>
    </location>
    <ligand>
        <name>a divalent metal cation</name>
        <dbReference type="ChEBI" id="CHEBI:60240"/>
        <label>1</label>
    </ligand>
</feature>
<dbReference type="PANTHER" id="PTHR43330">
    <property type="entry name" value="METHIONINE AMINOPEPTIDASE"/>
    <property type="match status" value="1"/>
</dbReference>
<dbReference type="OrthoDB" id="3209743at2759"/>
<dbReference type="GO" id="GO:0070006">
    <property type="term" value="F:metalloaminopeptidase activity"/>
    <property type="evidence" value="ECO:0007669"/>
    <property type="project" value="UniProtKB-UniRule"/>
</dbReference>
<dbReference type="Pfam" id="PF00557">
    <property type="entry name" value="Peptidase_M24"/>
    <property type="match status" value="1"/>
</dbReference>
<dbReference type="STRING" id="1569628.A0A316UQK2"/>
<sequence length="412" mass="44835">MAIEEQAATTSAASISPLAAAEQKHQASKAAAAASTTTTQESSSSSSSAESHDPFPTFSYSGSLRPAYPLSKNPRVPAHIQRPNYAREEVSQSFWAFWWDWMRSRNIRTNTPEEVAGIRRSAILARQVLTAARDAIAIGATTDSIDKVVFREAIARDCYPSPLGYHGYPKSVCTSVNECICHGIPDQRPLQRDDIINIDVTLYHKGFHGDLNATWAVEPAAHPEGSEGQRLIKTARSCLDAAISICGPGVPYGEIGKVIQPLAESAGFAVVRRYTGHGVGKVFHGAPTVFHHKTKKGWGIMEVGHVFTIEPMISATPPPVGAGDLSWPDDWTVTTTDGAHSAAAEETLAITPHGVEILTAAGGPKVIDTREEREKRGLITRIKERDDWEEEKARRAKEGEGDDKREEKRIKV</sequence>
<dbReference type="PROSITE" id="PS00680">
    <property type="entry name" value="MAP_1"/>
    <property type="match status" value="1"/>
</dbReference>
<evidence type="ECO:0000256" key="2">
    <source>
        <dbReference type="ARBA" id="ARBA00022670"/>
    </source>
</evidence>
<evidence type="ECO:0000313" key="10">
    <source>
        <dbReference type="Proteomes" id="UP000245884"/>
    </source>
</evidence>